<dbReference type="InterPro" id="IPR050428">
    <property type="entry name" value="TCS_sensor_his_kinase"/>
</dbReference>
<keyword evidence="8 11" id="KW-1133">Transmembrane helix</keyword>
<evidence type="ECO:0000313" key="14">
    <source>
        <dbReference type="EMBL" id="GAA3654761.1"/>
    </source>
</evidence>
<dbReference type="PANTHER" id="PTHR45436:SF5">
    <property type="entry name" value="SENSOR HISTIDINE KINASE TRCS"/>
    <property type="match status" value="1"/>
</dbReference>
<name>A0ABP7BAJ3_9ACTN</name>
<dbReference type="InterPro" id="IPR003660">
    <property type="entry name" value="HAMP_dom"/>
</dbReference>
<dbReference type="Proteomes" id="UP001500902">
    <property type="component" value="Unassembled WGS sequence"/>
</dbReference>
<dbReference type="SMART" id="SM00304">
    <property type="entry name" value="HAMP"/>
    <property type="match status" value="2"/>
</dbReference>
<evidence type="ECO:0000256" key="4">
    <source>
        <dbReference type="ARBA" id="ARBA00022553"/>
    </source>
</evidence>
<dbReference type="Pfam" id="PF00512">
    <property type="entry name" value="HisKA"/>
    <property type="match status" value="1"/>
</dbReference>
<organism evidence="14 15">
    <name type="scientific">Nonomuraea antimicrobica</name>
    <dbReference type="NCBI Taxonomy" id="561173"/>
    <lineage>
        <taxon>Bacteria</taxon>
        <taxon>Bacillati</taxon>
        <taxon>Actinomycetota</taxon>
        <taxon>Actinomycetes</taxon>
        <taxon>Streptosporangiales</taxon>
        <taxon>Streptosporangiaceae</taxon>
        <taxon>Nonomuraea</taxon>
    </lineage>
</organism>
<dbReference type="CDD" id="cd00082">
    <property type="entry name" value="HisKA"/>
    <property type="match status" value="1"/>
</dbReference>
<keyword evidence="10 11" id="KW-0472">Membrane</keyword>
<dbReference type="Pfam" id="PF00672">
    <property type="entry name" value="HAMP"/>
    <property type="match status" value="1"/>
</dbReference>
<dbReference type="Gene3D" id="6.10.340.10">
    <property type="match status" value="1"/>
</dbReference>
<evidence type="ECO:0000256" key="9">
    <source>
        <dbReference type="ARBA" id="ARBA00023012"/>
    </source>
</evidence>
<protein>
    <recommendedName>
        <fullName evidence="3">histidine kinase</fullName>
        <ecNumber evidence="3">2.7.13.3</ecNumber>
    </recommendedName>
</protein>
<keyword evidence="7 14" id="KW-0418">Kinase</keyword>
<keyword evidence="6 11" id="KW-0812">Transmembrane</keyword>
<evidence type="ECO:0000256" key="10">
    <source>
        <dbReference type="ARBA" id="ARBA00023136"/>
    </source>
</evidence>
<dbReference type="PROSITE" id="PS50109">
    <property type="entry name" value="HIS_KIN"/>
    <property type="match status" value="1"/>
</dbReference>
<dbReference type="InterPro" id="IPR036890">
    <property type="entry name" value="HATPase_C_sf"/>
</dbReference>
<dbReference type="PANTHER" id="PTHR45436">
    <property type="entry name" value="SENSOR HISTIDINE KINASE YKOH"/>
    <property type="match status" value="1"/>
</dbReference>
<dbReference type="SUPFAM" id="SSF47384">
    <property type="entry name" value="Homodimeric domain of signal transducing histidine kinase"/>
    <property type="match status" value="1"/>
</dbReference>
<gene>
    <name evidence="14" type="ORF">GCM10022224_017210</name>
</gene>
<dbReference type="RefSeq" id="WP_344874767.1">
    <property type="nucleotide sequence ID" value="NZ_BAAAZP010000027.1"/>
</dbReference>
<dbReference type="Pfam" id="PF02518">
    <property type="entry name" value="HATPase_c"/>
    <property type="match status" value="1"/>
</dbReference>
<keyword evidence="4" id="KW-0597">Phosphoprotein</keyword>
<dbReference type="CDD" id="cd06225">
    <property type="entry name" value="HAMP"/>
    <property type="match status" value="1"/>
</dbReference>
<dbReference type="InterPro" id="IPR036097">
    <property type="entry name" value="HisK_dim/P_sf"/>
</dbReference>
<dbReference type="SUPFAM" id="SSF55874">
    <property type="entry name" value="ATPase domain of HSP90 chaperone/DNA topoisomerase II/histidine kinase"/>
    <property type="match status" value="1"/>
</dbReference>
<comment type="catalytic activity">
    <reaction evidence="1">
        <text>ATP + protein L-histidine = ADP + protein N-phospho-L-histidine.</text>
        <dbReference type="EC" id="2.7.13.3"/>
    </reaction>
</comment>
<feature type="domain" description="Histidine kinase" evidence="12">
    <location>
        <begin position="192"/>
        <end position="400"/>
    </location>
</feature>
<reference evidence="15" key="1">
    <citation type="journal article" date="2019" name="Int. J. Syst. Evol. Microbiol.">
        <title>The Global Catalogue of Microorganisms (GCM) 10K type strain sequencing project: providing services to taxonomists for standard genome sequencing and annotation.</title>
        <authorList>
            <consortium name="The Broad Institute Genomics Platform"/>
            <consortium name="The Broad Institute Genome Sequencing Center for Infectious Disease"/>
            <person name="Wu L."/>
            <person name="Ma J."/>
        </authorList>
    </citation>
    <scope>NUCLEOTIDE SEQUENCE [LARGE SCALE GENOMIC DNA]</scope>
    <source>
        <strain evidence="15">JCM 16904</strain>
    </source>
</reference>
<dbReference type="SUPFAM" id="SSF158472">
    <property type="entry name" value="HAMP domain-like"/>
    <property type="match status" value="1"/>
</dbReference>
<evidence type="ECO:0000256" key="6">
    <source>
        <dbReference type="ARBA" id="ARBA00022692"/>
    </source>
</evidence>
<evidence type="ECO:0000259" key="13">
    <source>
        <dbReference type="PROSITE" id="PS50885"/>
    </source>
</evidence>
<dbReference type="PROSITE" id="PS50885">
    <property type="entry name" value="HAMP"/>
    <property type="match status" value="1"/>
</dbReference>
<dbReference type="InterPro" id="IPR003661">
    <property type="entry name" value="HisK_dim/P_dom"/>
</dbReference>
<feature type="domain" description="HAMP" evidence="13">
    <location>
        <begin position="131"/>
        <end position="184"/>
    </location>
</feature>
<evidence type="ECO:0000256" key="11">
    <source>
        <dbReference type="SAM" id="Phobius"/>
    </source>
</evidence>
<comment type="caution">
    <text evidence="14">The sequence shown here is derived from an EMBL/GenBank/DDBJ whole genome shotgun (WGS) entry which is preliminary data.</text>
</comment>
<dbReference type="InterPro" id="IPR005467">
    <property type="entry name" value="His_kinase_dom"/>
</dbReference>
<accession>A0ABP7BAJ3</accession>
<evidence type="ECO:0000259" key="12">
    <source>
        <dbReference type="PROSITE" id="PS50109"/>
    </source>
</evidence>
<dbReference type="Gene3D" id="3.30.565.10">
    <property type="entry name" value="Histidine kinase-like ATPase, C-terminal domain"/>
    <property type="match status" value="1"/>
</dbReference>
<keyword evidence="15" id="KW-1185">Reference proteome</keyword>
<proteinExistence type="predicted"/>
<dbReference type="InterPro" id="IPR003594">
    <property type="entry name" value="HATPase_dom"/>
</dbReference>
<keyword evidence="9" id="KW-0902">Two-component regulatory system</keyword>
<dbReference type="SMART" id="SM00388">
    <property type="entry name" value="HisKA"/>
    <property type="match status" value="1"/>
</dbReference>
<dbReference type="PRINTS" id="PR00344">
    <property type="entry name" value="BCTRLSENSOR"/>
</dbReference>
<feature type="transmembrane region" description="Helical" evidence="11">
    <location>
        <begin position="12"/>
        <end position="35"/>
    </location>
</feature>
<evidence type="ECO:0000256" key="2">
    <source>
        <dbReference type="ARBA" id="ARBA00004236"/>
    </source>
</evidence>
<keyword evidence="5" id="KW-0808">Transferase</keyword>
<dbReference type="EMBL" id="BAAAZP010000027">
    <property type="protein sequence ID" value="GAA3654761.1"/>
    <property type="molecule type" value="Genomic_DNA"/>
</dbReference>
<sequence>MTKPKLTIRVRLTLLYTGLFAAGGAILVVMSYALVAALPTVESSSIQMPNGGVDTSSFHVSDRQAFEPICRQALATKDTDPSLRDKCSVAYRIWGAQDQRDATLSHLVQYSATTLAAVVALAALAGWIVAGRVLRPVHQIAAAARAATEDNLSARVALTGPRDELRELADTFDHMLGRLQTTFESQQRFIANASHELRTPLTLMRATMDVVLAKPAPTHGELRGMAHDIRDAVDHAEALVEALLTLARNERGLTVAEDVDLATVAEDVLDAVDLIDRRPHASLQPAVTSGDPVLLERLVANLVDNAVRHNHPGGDVWVTTSTMSERATVVVANTGPIIAPDAIDGLFQPFHRLNHRTTNDGFGLGLAIVASIAAMHHGTVTTHPRPEGGISVALTLPVSQSRTSVG</sequence>
<dbReference type="EC" id="2.7.13.3" evidence="3"/>
<evidence type="ECO:0000256" key="8">
    <source>
        <dbReference type="ARBA" id="ARBA00022989"/>
    </source>
</evidence>
<dbReference type="SMART" id="SM00387">
    <property type="entry name" value="HATPase_c"/>
    <property type="match status" value="1"/>
</dbReference>
<dbReference type="Gene3D" id="1.10.287.130">
    <property type="match status" value="1"/>
</dbReference>
<evidence type="ECO:0000256" key="1">
    <source>
        <dbReference type="ARBA" id="ARBA00000085"/>
    </source>
</evidence>
<dbReference type="GO" id="GO:0016301">
    <property type="term" value="F:kinase activity"/>
    <property type="evidence" value="ECO:0007669"/>
    <property type="project" value="UniProtKB-KW"/>
</dbReference>
<feature type="transmembrane region" description="Helical" evidence="11">
    <location>
        <begin position="107"/>
        <end position="130"/>
    </location>
</feature>
<evidence type="ECO:0000256" key="5">
    <source>
        <dbReference type="ARBA" id="ARBA00022679"/>
    </source>
</evidence>
<evidence type="ECO:0000256" key="3">
    <source>
        <dbReference type="ARBA" id="ARBA00012438"/>
    </source>
</evidence>
<dbReference type="InterPro" id="IPR004358">
    <property type="entry name" value="Sig_transdc_His_kin-like_C"/>
</dbReference>
<evidence type="ECO:0000256" key="7">
    <source>
        <dbReference type="ARBA" id="ARBA00022777"/>
    </source>
</evidence>
<evidence type="ECO:0000313" key="15">
    <source>
        <dbReference type="Proteomes" id="UP001500902"/>
    </source>
</evidence>
<comment type="subcellular location">
    <subcellularLocation>
        <location evidence="2">Cell membrane</location>
    </subcellularLocation>
</comment>